<dbReference type="AlphaFoldDB" id="A0A915IWE1"/>
<evidence type="ECO:0000313" key="1">
    <source>
        <dbReference type="Proteomes" id="UP000887565"/>
    </source>
</evidence>
<sequence length="56" mass="6682">MKIFSILFGKFSCDLYEFLKFVNSRKNSFSSVLASKLPKHFRRFAPRPAREKIQRI</sequence>
<reference evidence="2" key="1">
    <citation type="submission" date="2022-11" db="UniProtKB">
        <authorList>
            <consortium name="WormBaseParasite"/>
        </authorList>
    </citation>
    <scope>IDENTIFICATION</scope>
</reference>
<organism evidence="1 2">
    <name type="scientific">Romanomermis culicivorax</name>
    <name type="common">Nematode worm</name>
    <dbReference type="NCBI Taxonomy" id="13658"/>
    <lineage>
        <taxon>Eukaryota</taxon>
        <taxon>Metazoa</taxon>
        <taxon>Ecdysozoa</taxon>
        <taxon>Nematoda</taxon>
        <taxon>Enoplea</taxon>
        <taxon>Dorylaimia</taxon>
        <taxon>Mermithida</taxon>
        <taxon>Mermithoidea</taxon>
        <taxon>Mermithidae</taxon>
        <taxon>Romanomermis</taxon>
    </lineage>
</organism>
<accession>A0A915IWE1</accession>
<keyword evidence="1" id="KW-1185">Reference proteome</keyword>
<dbReference type="WBParaSite" id="nRc.2.0.1.t17725-RA">
    <property type="protein sequence ID" value="nRc.2.0.1.t17725-RA"/>
    <property type="gene ID" value="nRc.2.0.1.g17725"/>
</dbReference>
<dbReference type="Proteomes" id="UP000887565">
    <property type="component" value="Unplaced"/>
</dbReference>
<evidence type="ECO:0000313" key="2">
    <source>
        <dbReference type="WBParaSite" id="nRc.2.0.1.t17725-RA"/>
    </source>
</evidence>
<protein>
    <submittedName>
        <fullName evidence="2">Uncharacterized protein</fullName>
    </submittedName>
</protein>
<name>A0A915IWE1_ROMCU</name>
<proteinExistence type="predicted"/>